<evidence type="ECO:0000256" key="1">
    <source>
        <dbReference type="ARBA" id="ARBA00022574"/>
    </source>
</evidence>
<dbReference type="eggNOG" id="KOG4155">
    <property type="taxonomic scope" value="Eukaryota"/>
</dbReference>
<keyword evidence="1 3" id="KW-0853">WD repeat</keyword>
<dbReference type="SUPFAM" id="SSF50978">
    <property type="entry name" value="WD40 repeat-like"/>
    <property type="match status" value="1"/>
</dbReference>
<dbReference type="PROSITE" id="PS50082">
    <property type="entry name" value="WD_REPEATS_2"/>
    <property type="match status" value="1"/>
</dbReference>
<dbReference type="InterPro" id="IPR036322">
    <property type="entry name" value="WD40_repeat_dom_sf"/>
</dbReference>
<feature type="repeat" description="WD" evidence="3">
    <location>
        <begin position="244"/>
        <end position="287"/>
    </location>
</feature>
<dbReference type="PANTHER" id="PTHR44019:SF8">
    <property type="entry name" value="POC1 CENTRIOLAR PROTEIN HOMOLOG"/>
    <property type="match status" value="1"/>
</dbReference>
<evidence type="ECO:0000313" key="8">
    <source>
        <dbReference type="Proteomes" id="UP000659654"/>
    </source>
</evidence>
<gene>
    <name evidence="6" type="ORF">BXYJ_LOCUS1676</name>
</gene>
<sequence length="621" mass="69769">MILDKSYKLVFKGTNATGSERKYVIQTAFLRDTRTGLHGMLTFKHDAMQVWAILDYDNSFQMGLNKTIEPFDGPLLDVSVNGWGDELTILATTAFSSIYQMAYDEGTEQLSLKRIEVPNALFSRYLSERELILYGTSDGKLGHYSVHGDPILVVDTAENAIPTCLTVSSNGRIIAFGDDKGSVHLHDGDTLTLISTTECCFSCVTDIAFVADNQLLVAEERGAVQLYSWEDLGPETTWSKIRSYCAHEGSVNKIALCSASNGERFATTSDDSTVCIWELGRDEVVHRFQYENEAVCSLCFSPDGLHLGVSTDEGNTYVYTVPEYGEFNEEQYFIPFDDFSHNFWLLQGFTVFDAQALRKQMGVYNDEEEALIFIKHKLDPNAKLREIFAEFEDEMALKQQEEEEELRAIREERERQQRLMDRKMQMDLLREAAQKEGVEFVEPELDPSDEQYLQELQDMQDENENLGQGEGDQTLAEMAGVDISDSDSDAPRNYEDESDVPKSPVLPNGDRSAEEEISEIVEPDGGGQRSGDDTNEDLANQLWATDDEEEGNNQLKSPVQERGKTKTEEELRKIFDECIDTTADLTNEGDLPESGPEPGSSPPPNNNEPRSPLTDHSPGEY</sequence>
<proteinExistence type="predicted"/>
<dbReference type="Proteomes" id="UP000582659">
    <property type="component" value="Unassembled WGS sequence"/>
</dbReference>
<feature type="coiled-coil region" evidence="4">
    <location>
        <begin position="381"/>
        <end position="426"/>
    </location>
</feature>
<evidence type="ECO:0000256" key="2">
    <source>
        <dbReference type="ARBA" id="ARBA00022737"/>
    </source>
</evidence>
<dbReference type="SMART" id="SM00320">
    <property type="entry name" value="WD40"/>
    <property type="match status" value="4"/>
</dbReference>
<dbReference type="Gene3D" id="2.130.10.10">
    <property type="entry name" value="YVTN repeat-like/Quinoprotein amine dehydrogenase"/>
    <property type="match status" value="1"/>
</dbReference>
<dbReference type="PANTHER" id="PTHR44019">
    <property type="entry name" value="WD REPEAT-CONTAINING PROTEIN 55"/>
    <property type="match status" value="1"/>
</dbReference>
<dbReference type="EMBL" id="CAJFCV020000001">
    <property type="protein sequence ID" value="CAG9085372.1"/>
    <property type="molecule type" value="Genomic_DNA"/>
</dbReference>
<accession>A0A1I7RY71</accession>
<dbReference type="EMBL" id="CAJFDI010000001">
    <property type="protein sequence ID" value="CAD5209920.1"/>
    <property type="molecule type" value="Genomic_DNA"/>
</dbReference>
<keyword evidence="8" id="KW-1185">Reference proteome</keyword>
<reference evidence="6" key="2">
    <citation type="submission" date="2020-09" db="EMBL/GenBank/DDBJ databases">
        <authorList>
            <person name="Kikuchi T."/>
        </authorList>
    </citation>
    <scope>NUCLEOTIDE SEQUENCE</scope>
    <source>
        <strain evidence="6">Ka4C1</strain>
    </source>
</reference>
<keyword evidence="4" id="KW-0175">Coiled coil</keyword>
<dbReference type="OrthoDB" id="17410at2759"/>
<dbReference type="InterPro" id="IPR001680">
    <property type="entry name" value="WD40_rpt"/>
</dbReference>
<dbReference type="InterPro" id="IPR050505">
    <property type="entry name" value="WDR55/POC1"/>
</dbReference>
<name>A0A1I7RY71_BURXY</name>
<dbReference type="SMR" id="A0A1I7RY71"/>
<dbReference type="Proteomes" id="UP000095284">
    <property type="component" value="Unplaced"/>
</dbReference>
<evidence type="ECO:0000256" key="5">
    <source>
        <dbReference type="SAM" id="MobiDB-lite"/>
    </source>
</evidence>
<evidence type="ECO:0000256" key="4">
    <source>
        <dbReference type="SAM" id="Coils"/>
    </source>
</evidence>
<dbReference type="WBParaSite" id="BXY_0568800.1">
    <property type="protein sequence ID" value="BXY_0568800.1"/>
    <property type="gene ID" value="BXY_0568800"/>
</dbReference>
<evidence type="ECO:0000313" key="6">
    <source>
        <dbReference type="EMBL" id="CAD5209920.1"/>
    </source>
</evidence>
<feature type="compositionally biased region" description="Basic and acidic residues" evidence="5">
    <location>
        <begin position="559"/>
        <end position="576"/>
    </location>
</feature>
<dbReference type="InterPro" id="IPR015943">
    <property type="entry name" value="WD40/YVTN_repeat-like_dom_sf"/>
</dbReference>
<evidence type="ECO:0000313" key="7">
    <source>
        <dbReference type="Proteomes" id="UP000095284"/>
    </source>
</evidence>
<dbReference type="Pfam" id="PF00400">
    <property type="entry name" value="WD40"/>
    <property type="match status" value="1"/>
</dbReference>
<organism evidence="7 9">
    <name type="scientific">Bursaphelenchus xylophilus</name>
    <name type="common">Pinewood nematode worm</name>
    <name type="synonym">Aphelenchoides xylophilus</name>
    <dbReference type="NCBI Taxonomy" id="6326"/>
    <lineage>
        <taxon>Eukaryota</taxon>
        <taxon>Metazoa</taxon>
        <taxon>Ecdysozoa</taxon>
        <taxon>Nematoda</taxon>
        <taxon>Chromadorea</taxon>
        <taxon>Rhabditida</taxon>
        <taxon>Tylenchina</taxon>
        <taxon>Tylenchomorpha</taxon>
        <taxon>Aphelenchoidea</taxon>
        <taxon>Aphelenchoididae</taxon>
        <taxon>Bursaphelenchus</taxon>
    </lineage>
</organism>
<protein>
    <submittedName>
        <fullName evidence="6">(pine wood nematode) hypothetical protein</fullName>
    </submittedName>
</protein>
<keyword evidence="2" id="KW-0677">Repeat</keyword>
<feature type="compositionally biased region" description="Acidic residues" evidence="5">
    <location>
        <begin position="513"/>
        <end position="522"/>
    </location>
</feature>
<evidence type="ECO:0000256" key="3">
    <source>
        <dbReference type="PROSITE-ProRule" id="PRU00221"/>
    </source>
</evidence>
<dbReference type="Proteomes" id="UP000659654">
    <property type="component" value="Unassembled WGS sequence"/>
</dbReference>
<reference evidence="9" key="1">
    <citation type="submission" date="2016-11" db="UniProtKB">
        <authorList>
            <consortium name="WormBaseParasite"/>
        </authorList>
    </citation>
    <scope>IDENTIFICATION</scope>
</reference>
<evidence type="ECO:0000313" key="9">
    <source>
        <dbReference type="WBParaSite" id="BXY_0568800.1"/>
    </source>
</evidence>
<feature type="region of interest" description="Disordered" evidence="5">
    <location>
        <begin position="476"/>
        <end position="621"/>
    </location>
</feature>
<dbReference type="AlphaFoldDB" id="A0A1I7RY71"/>